<feature type="domain" description="Reverse transcriptase Ty1/copia-type" evidence="1">
    <location>
        <begin position="53"/>
        <end position="295"/>
    </location>
</feature>
<evidence type="ECO:0000313" key="2">
    <source>
        <dbReference type="EMBL" id="CAL1401782.1"/>
    </source>
</evidence>
<organism evidence="2 3">
    <name type="scientific">Linum trigynum</name>
    <dbReference type="NCBI Taxonomy" id="586398"/>
    <lineage>
        <taxon>Eukaryota</taxon>
        <taxon>Viridiplantae</taxon>
        <taxon>Streptophyta</taxon>
        <taxon>Embryophyta</taxon>
        <taxon>Tracheophyta</taxon>
        <taxon>Spermatophyta</taxon>
        <taxon>Magnoliopsida</taxon>
        <taxon>eudicotyledons</taxon>
        <taxon>Gunneridae</taxon>
        <taxon>Pentapetalae</taxon>
        <taxon>rosids</taxon>
        <taxon>fabids</taxon>
        <taxon>Malpighiales</taxon>
        <taxon>Linaceae</taxon>
        <taxon>Linum</taxon>
    </lineage>
</organism>
<dbReference type="PANTHER" id="PTHR11439:SF463">
    <property type="entry name" value="REVERSE TRANSCRIPTASE TY1_COPIA-TYPE DOMAIN-CONTAINING PROTEIN"/>
    <property type="match status" value="1"/>
</dbReference>
<accession>A0AAV2FV05</accession>
<dbReference type="PANTHER" id="PTHR11439">
    <property type="entry name" value="GAG-POL-RELATED RETROTRANSPOSON"/>
    <property type="match status" value="1"/>
</dbReference>
<keyword evidence="3" id="KW-1185">Reference proteome</keyword>
<evidence type="ECO:0000259" key="1">
    <source>
        <dbReference type="Pfam" id="PF07727"/>
    </source>
</evidence>
<sequence>MAQVCCSPLLSPEQQHFAFSLMAVVEPASYGEALIDPRLQAAMREEIQALYDNQTWVITDLLGGMKAIGCKWVFRVKYHPDGSVERFKVRLVANGYNQVYGIDYCDTFSPVAKLTSVKMLLAIASIQNWHLHHMDVNNAYLNDDLDEVVYMELPPRLKEKTELRGKVCRLKKFLYGLKHASRMWYAKLTKTLLAHGFKQSNDDCSIFLSTVENSLVVIIVYVEDIVIGSICLKAVEAVKRMLKFVFKMKDLGDLKYFLGLEINKVNGGIHVSQRKYCIELLREAGFEECKPAKTPSGVKQVLSAQDGEPFHDISKFKHLLGQLQYLNTTRPDITYAVQQLYQYQDSPTTVHFKALQRVFRYLKNAPGQGLFYPSNSSIQITDYSDLDWATCPNSRRSITEKQETRHCI</sequence>
<dbReference type="SUPFAM" id="SSF56672">
    <property type="entry name" value="DNA/RNA polymerases"/>
    <property type="match status" value="1"/>
</dbReference>
<dbReference type="AlphaFoldDB" id="A0AAV2FV05"/>
<name>A0AAV2FV05_9ROSI</name>
<evidence type="ECO:0000313" key="3">
    <source>
        <dbReference type="Proteomes" id="UP001497516"/>
    </source>
</evidence>
<reference evidence="2 3" key="1">
    <citation type="submission" date="2024-04" db="EMBL/GenBank/DDBJ databases">
        <authorList>
            <person name="Fracassetti M."/>
        </authorList>
    </citation>
    <scope>NUCLEOTIDE SEQUENCE [LARGE SCALE GENOMIC DNA]</scope>
</reference>
<proteinExistence type="predicted"/>
<dbReference type="InterPro" id="IPR013103">
    <property type="entry name" value="RVT_2"/>
</dbReference>
<gene>
    <name evidence="2" type="ORF">LTRI10_LOCUS41823</name>
</gene>
<protein>
    <recommendedName>
        <fullName evidence="1">Reverse transcriptase Ty1/copia-type domain-containing protein</fullName>
    </recommendedName>
</protein>
<dbReference type="InterPro" id="IPR043502">
    <property type="entry name" value="DNA/RNA_pol_sf"/>
</dbReference>
<dbReference type="Pfam" id="PF07727">
    <property type="entry name" value="RVT_2"/>
    <property type="match status" value="1"/>
</dbReference>
<dbReference type="EMBL" id="OZ034820">
    <property type="protein sequence ID" value="CAL1401782.1"/>
    <property type="molecule type" value="Genomic_DNA"/>
</dbReference>
<dbReference type="Proteomes" id="UP001497516">
    <property type="component" value="Chromosome 7"/>
</dbReference>